<dbReference type="Gene3D" id="2.40.50.140">
    <property type="entry name" value="Nucleic acid-binding proteins"/>
    <property type="match status" value="1"/>
</dbReference>
<dbReference type="FunFam" id="2.40.50.140:FF:000388">
    <property type="entry name" value="SsDNA binding protein, putative"/>
    <property type="match status" value="1"/>
</dbReference>
<keyword evidence="4" id="KW-1185">Reference proteome</keyword>
<comment type="caution">
    <text evidence="3">The sequence shown here is derived from an EMBL/GenBank/DDBJ whole genome shotgun (WGS) entry which is preliminary data.</text>
</comment>
<evidence type="ECO:0008006" key="5">
    <source>
        <dbReference type="Google" id="ProtNLM"/>
    </source>
</evidence>
<dbReference type="InterPro" id="IPR000424">
    <property type="entry name" value="Primosome_PriB/ssb"/>
</dbReference>
<accession>A0A225ABC8</accession>
<dbReference type="SUPFAM" id="SSF50249">
    <property type="entry name" value="Nucleic acid-binding proteins"/>
    <property type="match status" value="1"/>
</dbReference>
<keyword evidence="1 2" id="KW-0238">DNA-binding</keyword>
<dbReference type="OrthoDB" id="1078367at2759"/>
<evidence type="ECO:0000256" key="2">
    <source>
        <dbReference type="PROSITE-ProRule" id="PRU00252"/>
    </source>
</evidence>
<evidence type="ECO:0000313" key="3">
    <source>
        <dbReference type="EMBL" id="OKL57580.1"/>
    </source>
</evidence>
<gene>
    <name evidence="3" type="ORF">UA08_07018</name>
</gene>
<reference evidence="3 4" key="1">
    <citation type="submission" date="2015-06" db="EMBL/GenBank/DDBJ databases">
        <title>Talaromyces atroroseus IBT 11181 draft genome.</title>
        <authorList>
            <person name="Rasmussen K.B."/>
            <person name="Rasmussen S."/>
            <person name="Petersen B."/>
            <person name="Sicheritz-Ponten T."/>
            <person name="Mortensen U.H."/>
            <person name="Thrane U."/>
        </authorList>
    </citation>
    <scope>NUCLEOTIDE SEQUENCE [LARGE SCALE GENOMIC DNA]</scope>
    <source>
        <strain evidence="3 4">IBT 11181</strain>
    </source>
</reference>
<organism evidence="3 4">
    <name type="scientific">Talaromyces atroroseus</name>
    <dbReference type="NCBI Taxonomy" id="1441469"/>
    <lineage>
        <taxon>Eukaryota</taxon>
        <taxon>Fungi</taxon>
        <taxon>Dikarya</taxon>
        <taxon>Ascomycota</taxon>
        <taxon>Pezizomycotina</taxon>
        <taxon>Eurotiomycetes</taxon>
        <taxon>Eurotiomycetidae</taxon>
        <taxon>Eurotiales</taxon>
        <taxon>Trichocomaceae</taxon>
        <taxon>Talaromyces</taxon>
        <taxon>Talaromyces sect. Trachyspermi</taxon>
    </lineage>
</organism>
<evidence type="ECO:0000256" key="1">
    <source>
        <dbReference type="ARBA" id="ARBA00023125"/>
    </source>
</evidence>
<protein>
    <recommendedName>
        <fullName evidence="5">Single-stranded DNA-binding protein RIM1, mitochondrial</fullName>
    </recommendedName>
</protein>
<name>A0A225ABC8_TALAT</name>
<dbReference type="Proteomes" id="UP000214365">
    <property type="component" value="Unassembled WGS sequence"/>
</dbReference>
<dbReference type="PROSITE" id="PS50935">
    <property type="entry name" value="SSB"/>
    <property type="match status" value="1"/>
</dbReference>
<dbReference type="InterPro" id="IPR011344">
    <property type="entry name" value="ssDNA-bd"/>
</dbReference>
<dbReference type="GeneID" id="31006774"/>
<dbReference type="STRING" id="1441469.A0A225ABC8"/>
<dbReference type="GO" id="GO:0003697">
    <property type="term" value="F:single-stranded DNA binding"/>
    <property type="evidence" value="ECO:0007669"/>
    <property type="project" value="InterPro"/>
</dbReference>
<dbReference type="GO" id="GO:0042645">
    <property type="term" value="C:mitochondrial nucleoid"/>
    <property type="evidence" value="ECO:0007669"/>
    <property type="project" value="TreeGrafter"/>
</dbReference>
<dbReference type="CDD" id="cd04496">
    <property type="entry name" value="SSB_OBF"/>
    <property type="match status" value="1"/>
</dbReference>
<dbReference type="RefSeq" id="XP_020117701.1">
    <property type="nucleotide sequence ID" value="XM_020261912.1"/>
</dbReference>
<dbReference type="InterPro" id="IPR012340">
    <property type="entry name" value="NA-bd_OB-fold"/>
</dbReference>
<dbReference type="Pfam" id="PF00436">
    <property type="entry name" value="SSB"/>
    <property type="match status" value="1"/>
</dbReference>
<dbReference type="PANTHER" id="PTHR10302:SF0">
    <property type="entry name" value="SINGLE-STRANDED DNA-BINDING PROTEIN, MITOCHONDRIAL"/>
    <property type="match status" value="1"/>
</dbReference>
<dbReference type="GO" id="GO:0006264">
    <property type="term" value="P:mitochondrial DNA replication"/>
    <property type="evidence" value="ECO:0007669"/>
    <property type="project" value="TreeGrafter"/>
</dbReference>
<dbReference type="PANTHER" id="PTHR10302">
    <property type="entry name" value="SINGLE-STRANDED DNA-BINDING PROTEIN"/>
    <property type="match status" value="1"/>
</dbReference>
<proteinExistence type="predicted"/>
<evidence type="ECO:0000313" key="4">
    <source>
        <dbReference type="Proteomes" id="UP000214365"/>
    </source>
</evidence>
<dbReference type="EMBL" id="LFMY01000011">
    <property type="protein sequence ID" value="OKL57580.1"/>
    <property type="molecule type" value="Genomic_DNA"/>
</dbReference>
<sequence>MQAIRSSLRTRAAASATTARSFSSSPAHSVARIIITGRLAAEPEISATSTGQDVIKYAVGTSYGPKDNRQTSWFRVASFQPEGPGRDYLLNLPKGTLVYVEGDASMRVYDDAEGKKTSNLSIVQRTLEVLKRPNPTNGDETQ</sequence>
<dbReference type="AlphaFoldDB" id="A0A225ABC8"/>